<dbReference type="AlphaFoldDB" id="A0A3B0U9Y7"/>
<dbReference type="EMBL" id="UOEP01000060">
    <property type="protein sequence ID" value="VAW16266.1"/>
    <property type="molecule type" value="Genomic_DNA"/>
</dbReference>
<dbReference type="NCBIfam" id="TIGR04256">
    <property type="entry name" value="GxxExxY"/>
    <property type="match status" value="1"/>
</dbReference>
<proteinExistence type="predicted"/>
<gene>
    <name evidence="1" type="ORF">MNBD_BACTEROID01-1618</name>
</gene>
<evidence type="ECO:0000313" key="1">
    <source>
        <dbReference type="EMBL" id="VAW16266.1"/>
    </source>
</evidence>
<sequence>MDKPGNIISYDIRGAIYDVYNTLGPGLFESVYETALSYELEKKRMPSEESGSNPFLL</sequence>
<name>A0A3B0U9Y7_9ZZZZ</name>
<organism evidence="1">
    <name type="scientific">hydrothermal vent metagenome</name>
    <dbReference type="NCBI Taxonomy" id="652676"/>
    <lineage>
        <taxon>unclassified sequences</taxon>
        <taxon>metagenomes</taxon>
        <taxon>ecological metagenomes</taxon>
    </lineage>
</organism>
<reference evidence="1" key="1">
    <citation type="submission" date="2018-06" db="EMBL/GenBank/DDBJ databases">
        <authorList>
            <person name="Zhirakovskaya E."/>
        </authorList>
    </citation>
    <scope>NUCLEOTIDE SEQUENCE</scope>
</reference>
<protein>
    <recommendedName>
        <fullName evidence="2">GxxExxY protein</fullName>
    </recommendedName>
</protein>
<evidence type="ECO:0008006" key="2">
    <source>
        <dbReference type="Google" id="ProtNLM"/>
    </source>
</evidence>
<accession>A0A3B0U9Y7</accession>
<dbReference type="InterPro" id="IPR026350">
    <property type="entry name" value="GxxExxY"/>
</dbReference>
<dbReference type="Pfam" id="PF13366">
    <property type="entry name" value="PDDEXK_3"/>
    <property type="match status" value="1"/>
</dbReference>